<keyword evidence="2" id="KW-1003">Cell membrane</keyword>
<feature type="compositionally biased region" description="Basic and acidic residues" evidence="7">
    <location>
        <begin position="105"/>
        <end position="116"/>
    </location>
</feature>
<dbReference type="PANTHER" id="PTHR33885:SF3">
    <property type="entry name" value="PHAGE SHOCK PROTEIN C"/>
    <property type="match status" value="1"/>
</dbReference>
<dbReference type="Proteomes" id="UP000078148">
    <property type="component" value="Chromosome"/>
</dbReference>
<accession>A0A172ZM82</accession>
<comment type="subcellular location">
    <subcellularLocation>
        <location evidence="1">Cell membrane</location>
        <topology evidence="1">Single-pass membrane protein</topology>
    </subcellularLocation>
</comment>
<gene>
    <name evidence="10" type="ORF">AR543_20915</name>
</gene>
<keyword evidence="4 8" id="KW-1133">Transmembrane helix</keyword>
<reference evidence="11" key="1">
    <citation type="submission" date="2015-10" db="EMBL/GenBank/DDBJ databases">
        <title>Genome of Paenibacillus bovis sp. nov.</title>
        <authorList>
            <person name="Wu Z."/>
            <person name="Gao C."/>
            <person name="Liu Z."/>
            <person name="Zheng H."/>
        </authorList>
    </citation>
    <scope>NUCLEOTIDE SEQUENCE [LARGE SCALE GENOMIC DNA]</scope>
    <source>
        <strain evidence="11">BD3526</strain>
    </source>
</reference>
<keyword evidence="5 8" id="KW-0472">Membrane</keyword>
<keyword evidence="11" id="KW-1185">Reference proteome</keyword>
<dbReference type="RefSeq" id="WP_060536308.1">
    <property type="nucleotide sequence ID" value="NZ_CP013023.1"/>
</dbReference>
<dbReference type="EMBL" id="CP013023">
    <property type="protein sequence ID" value="ANF98230.1"/>
    <property type="molecule type" value="Genomic_DNA"/>
</dbReference>
<keyword evidence="3 8" id="KW-0812">Transmembrane</keyword>
<evidence type="ECO:0000256" key="4">
    <source>
        <dbReference type="ARBA" id="ARBA00022989"/>
    </source>
</evidence>
<protein>
    <recommendedName>
        <fullName evidence="9">Phage shock protein PspC N-terminal domain-containing protein</fullName>
    </recommendedName>
</protein>
<evidence type="ECO:0000313" key="10">
    <source>
        <dbReference type="EMBL" id="ANF98230.1"/>
    </source>
</evidence>
<dbReference type="AlphaFoldDB" id="A0A172ZM82"/>
<dbReference type="InterPro" id="IPR007168">
    <property type="entry name" value="Phageshock_PspC_N"/>
</dbReference>
<proteinExistence type="predicted"/>
<dbReference type="InterPro" id="IPR052027">
    <property type="entry name" value="PspC"/>
</dbReference>
<dbReference type="OrthoDB" id="9815286at2"/>
<evidence type="ECO:0000313" key="11">
    <source>
        <dbReference type="Proteomes" id="UP000078148"/>
    </source>
</evidence>
<dbReference type="Pfam" id="PF04024">
    <property type="entry name" value="PspC"/>
    <property type="match status" value="1"/>
</dbReference>
<dbReference type="KEGG" id="pbv:AR543_20915"/>
<sequence>MRPKLYRSSHDLILTGLTGGLAEYFQINPTLLRVLFILSIPFTGAASILIYLVAIFIVPKEPPMYRPFEYGPYDQQPEDRYGPRHTYGGYWGTSQNAYEPNTYDAPHKSNSRDFGKNRPPYEQPDPVSRKKADLDSMMEDIEKKALRKEVEELRKKIAQIEKGEQ</sequence>
<reference evidence="10 11" key="2">
    <citation type="journal article" date="2016" name="Int. J. Syst. Evol. Microbiol.">
        <title>Paenibacillus bovis sp. nov., isolated from raw yak (Bos grunniens) milk.</title>
        <authorList>
            <person name="Gao C."/>
            <person name="Han J."/>
            <person name="Liu Z."/>
            <person name="Xu X."/>
            <person name="Hang F."/>
            <person name="Wu Z."/>
        </authorList>
    </citation>
    <scope>NUCLEOTIDE SEQUENCE [LARGE SCALE GENOMIC DNA]</scope>
    <source>
        <strain evidence="10 11">BD3526</strain>
    </source>
</reference>
<feature type="region of interest" description="Disordered" evidence="7">
    <location>
        <begin position="98"/>
        <end position="135"/>
    </location>
</feature>
<dbReference type="GO" id="GO:0005886">
    <property type="term" value="C:plasma membrane"/>
    <property type="evidence" value="ECO:0007669"/>
    <property type="project" value="UniProtKB-SubCell"/>
</dbReference>
<evidence type="ECO:0000256" key="6">
    <source>
        <dbReference type="SAM" id="Coils"/>
    </source>
</evidence>
<feature type="domain" description="Phage shock protein PspC N-terminal" evidence="9">
    <location>
        <begin position="4"/>
        <end position="61"/>
    </location>
</feature>
<evidence type="ECO:0000256" key="8">
    <source>
        <dbReference type="SAM" id="Phobius"/>
    </source>
</evidence>
<evidence type="ECO:0000259" key="9">
    <source>
        <dbReference type="Pfam" id="PF04024"/>
    </source>
</evidence>
<evidence type="ECO:0000256" key="7">
    <source>
        <dbReference type="SAM" id="MobiDB-lite"/>
    </source>
</evidence>
<evidence type="ECO:0000256" key="2">
    <source>
        <dbReference type="ARBA" id="ARBA00022475"/>
    </source>
</evidence>
<organism evidence="10 11">
    <name type="scientific">Paenibacillus bovis</name>
    <dbReference type="NCBI Taxonomy" id="1616788"/>
    <lineage>
        <taxon>Bacteria</taxon>
        <taxon>Bacillati</taxon>
        <taxon>Bacillota</taxon>
        <taxon>Bacilli</taxon>
        <taxon>Bacillales</taxon>
        <taxon>Paenibacillaceae</taxon>
        <taxon>Paenibacillus</taxon>
    </lineage>
</organism>
<evidence type="ECO:0000256" key="5">
    <source>
        <dbReference type="ARBA" id="ARBA00023136"/>
    </source>
</evidence>
<feature type="coiled-coil region" evidence="6">
    <location>
        <begin position="136"/>
        <end position="163"/>
    </location>
</feature>
<keyword evidence="6" id="KW-0175">Coiled coil</keyword>
<dbReference type="PANTHER" id="PTHR33885">
    <property type="entry name" value="PHAGE SHOCK PROTEIN C"/>
    <property type="match status" value="1"/>
</dbReference>
<dbReference type="STRING" id="1616788.AR543_20915"/>
<feature type="transmembrane region" description="Helical" evidence="8">
    <location>
        <begin position="34"/>
        <end position="58"/>
    </location>
</feature>
<evidence type="ECO:0000256" key="3">
    <source>
        <dbReference type="ARBA" id="ARBA00022692"/>
    </source>
</evidence>
<evidence type="ECO:0000256" key="1">
    <source>
        <dbReference type="ARBA" id="ARBA00004162"/>
    </source>
</evidence>
<name>A0A172ZM82_9BACL</name>